<accession>A0A1J4JKQ0</accession>
<dbReference type="RefSeq" id="XP_068350965.1">
    <property type="nucleotide sequence ID" value="XM_068494767.1"/>
</dbReference>
<keyword evidence="2" id="KW-1185">Reference proteome</keyword>
<dbReference type="GeneID" id="94829471"/>
<dbReference type="EMBL" id="MLAK01001093">
    <property type="protein sequence ID" value="OHS97828.1"/>
    <property type="molecule type" value="Genomic_DNA"/>
</dbReference>
<evidence type="ECO:0000313" key="2">
    <source>
        <dbReference type="Proteomes" id="UP000179807"/>
    </source>
</evidence>
<protein>
    <submittedName>
        <fullName evidence="1">Uncharacterized protein</fullName>
    </submittedName>
</protein>
<reference evidence="1" key="1">
    <citation type="submission" date="2016-10" db="EMBL/GenBank/DDBJ databases">
        <authorList>
            <person name="Benchimol M."/>
            <person name="Almeida L.G."/>
            <person name="Vasconcelos A.T."/>
            <person name="Perreira-Neves A."/>
            <person name="Rosa I.A."/>
            <person name="Tasca T."/>
            <person name="Bogo M.R."/>
            <person name="de Souza W."/>
        </authorList>
    </citation>
    <scope>NUCLEOTIDE SEQUENCE [LARGE SCALE GENOMIC DNA]</scope>
    <source>
        <strain evidence="1">K</strain>
    </source>
</reference>
<organism evidence="1 2">
    <name type="scientific">Tritrichomonas foetus</name>
    <dbReference type="NCBI Taxonomy" id="1144522"/>
    <lineage>
        <taxon>Eukaryota</taxon>
        <taxon>Metamonada</taxon>
        <taxon>Parabasalia</taxon>
        <taxon>Tritrichomonadida</taxon>
        <taxon>Tritrichomonadidae</taxon>
        <taxon>Tritrichomonas</taxon>
    </lineage>
</organism>
<comment type="caution">
    <text evidence="1">The sequence shown here is derived from an EMBL/GenBank/DDBJ whole genome shotgun (WGS) entry which is preliminary data.</text>
</comment>
<sequence>MWLFQTCETYCPDFYRQNNLQDAVKQLFTAKWDDPSRSSAKYLTNSEFYLQVTKYIFNCQDIQNPIEILQRHGYCMRCDINIFKLEHSVHNFLSITECLMWAYLDRHLPHREMSKIIGKARLSCDSEAILCQWISAIVSKHSHLPPINVIGKQFFSQPYFRIVLFHFTLDDNLMNISDTPHNNAQICYQFCQNHNLMLPFNLAEIEQPPLCILCFLCYVIVHIVKLPVQNRRIHVSDSIVMKKMTGICKLKKEITQINKRCNKLNNEVNMYSKIIKSRPQSVIMKERPKRIPTVLSEIPPKPTARSENNPRIRWDPKVVEYMKMHRTKSNIENKPINS</sequence>
<dbReference type="Proteomes" id="UP000179807">
    <property type="component" value="Unassembled WGS sequence"/>
</dbReference>
<dbReference type="AlphaFoldDB" id="A0A1J4JKQ0"/>
<evidence type="ECO:0000313" key="1">
    <source>
        <dbReference type="EMBL" id="OHS97828.1"/>
    </source>
</evidence>
<dbReference type="VEuPathDB" id="TrichDB:TRFO_09257"/>
<proteinExistence type="predicted"/>
<name>A0A1J4JKQ0_9EUKA</name>
<gene>
    <name evidence="1" type="ORF">TRFO_09257</name>
</gene>